<feature type="non-terminal residue" evidence="1">
    <location>
        <position position="1"/>
    </location>
</feature>
<sequence length="93" mass="10533">CALVHWYSLVGSEPDEDTGLWVVKPEFEMTGRRPHRSLAVIHLECIAQGALLSGVCRSSFIPEGLDFHDSLDLFQAYFVNCYADHHVHEFLTT</sequence>
<gene>
    <name evidence="1" type="ORF">DFH94DRAFT_634469</name>
</gene>
<dbReference type="EMBL" id="WHVB01000013">
    <property type="protein sequence ID" value="KAF8477627.1"/>
    <property type="molecule type" value="Genomic_DNA"/>
</dbReference>
<dbReference type="OrthoDB" id="3187773at2759"/>
<comment type="caution">
    <text evidence="1">The sequence shown here is derived from an EMBL/GenBank/DDBJ whole genome shotgun (WGS) entry which is preliminary data.</text>
</comment>
<name>A0A9P5MSK2_9AGAM</name>
<dbReference type="AlphaFoldDB" id="A0A9P5MSK2"/>
<accession>A0A9P5MSK2</accession>
<keyword evidence="2" id="KW-1185">Reference proteome</keyword>
<reference evidence="1" key="1">
    <citation type="submission" date="2019-10" db="EMBL/GenBank/DDBJ databases">
        <authorList>
            <consortium name="DOE Joint Genome Institute"/>
            <person name="Kuo A."/>
            <person name="Miyauchi S."/>
            <person name="Kiss E."/>
            <person name="Drula E."/>
            <person name="Kohler A."/>
            <person name="Sanchez-Garcia M."/>
            <person name="Andreopoulos B."/>
            <person name="Barry K.W."/>
            <person name="Bonito G."/>
            <person name="Buee M."/>
            <person name="Carver A."/>
            <person name="Chen C."/>
            <person name="Cichocki N."/>
            <person name="Clum A."/>
            <person name="Culley D."/>
            <person name="Crous P.W."/>
            <person name="Fauchery L."/>
            <person name="Girlanda M."/>
            <person name="Hayes R."/>
            <person name="Keri Z."/>
            <person name="LaButti K."/>
            <person name="Lipzen A."/>
            <person name="Lombard V."/>
            <person name="Magnuson J."/>
            <person name="Maillard F."/>
            <person name="Morin E."/>
            <person name="Murat C."/>
            <person name="Nolan M."/>
            <person name="Ohm R."/>
            <person name="Pangilinan J."/>
            <person name="Pereira M."/>
            <person name="Perotto S."/>
            <person name="Peter M."/>
            <person name="Riley R."/>
            <person name="Sitrit Y."/>
            <person name="Stielow B."/>
            <person name="Szollosi G."/>
            <person name="Zifcakova L."/>
            <person name="Stursova M."/>
            <person name="Spatafora J.W."/>
            <person name="Tedersoo L."/>
            <person name="Vaario L.-M."/>
            <person name="Yamada A."/>
            <person name="Yan M."/>
            <person name="Wang P."/>
            <person name="Xu J."/>
            <person name="Bruns T."/>
            <person name="Baldrian P."/>
            <person name="Vilgalys R."/>
            <person name="Henrissat B."/>
            <person name="Grigoriev I.V."/>
            <person name="Hibbett D."/>
            <person name="Nagy L.G."/>
            <person name="Martin F.M."/>
        </authorList>
    </citation>
    <scope>NUCLEOTIDE SEQUENCE</scope>
    <source>
        <strain evidence="1">Prilba</strain>
    </source>
</reference>
<proteinExistence type="predicted"/>
<protein>
    <submittedName>
        <fullName evidence="1">Uncharacterized protein</fullName>
    </submittedName>
</protein>
<organism evidence="1 2">
    <name type="scientific">Russula ochroleuca</name>
    <dbReference type="NCBI Taxonomy" id="152965"/>
    <lineage>
        <taxon>Eukaryota</taxon>
        <taxon>Fungi</taxon>
        <taxon>Dikarya</taxon>
        <taxon>Basidiomycota</taxon>
        <taxon>Agaricomycotina</taxon>
        <taxon>Agaricomycetes</taxon>
        <taxon>Russulales</taxon>
        <taxon>Russulaceae</taxon>
        <taxon>Russula</taxon>
    </lineage>
</organism>
<dbReference type="Proteomes" id="UP000759537">
    <property type="component" value="Unassembled WGS sequence"/>
</dbReference>
<reference evidence="1" key="2">
    <citation type="journal article" date="2020" name="Nat. Commun.">
        <title>Large-scale genome sequencing of mycorrhizal fungi provides insights into the early evolution of symbiotic traits.</title>
        <authorList>
            <person name="Miyauchi S."/>
            <person name="Kiss E."/>
            <person name="Kuo A."/>
            <person name="Drula E."/>
            <person name="Kohler A."/>
            <person name="Sanchez-Garcia M."/>
            <person name="Morin E."/>
            <person name="Andreopoulos B."/>
            <person name="Barry K.W."/>
            <person name="Bonito G."/>
            <person name="Buee M."/>
            <person name="Carver A."/>
            <person name="Chen C."/>
            <person name="Cichocki N."/>
            <person name="Clum A."/>
            <person name="Culley D."/>
            <person name="Crous P.W."/>
            <person name="Fauchery L."/>
            <person name="Girlanda M."/>
            <person name="Hayes R.D."/>
            <person name="Keri Z."/>
            <person name="LaButti K."/>
            <person name="Lipzen A."/>
            <person name="Lombard V."/>
            <person name="Magnuson J."/>
            <person name="Maillard F."/>
            <person name="Murat C."/>
            <person name="Nolan M."/>
            <person name="Ohm R.A."/>
            <person name="Pangilinan J."/>
            <person name="Pereira M.F."/>
            <person name="Perotto S."/>
            <person name="Peter M."/>
            <person name="Pfister S."/>
            <person name="Riley R."/>
            <person name="Sitrit Y."/>
            <person name="Stielow J.B."/>
            <person name="Szollosi G."/>
            <person name="Zifcakova L."/>
            <person name="Stursova M."/>
            <person name="Spatafora J.W."/>
            <person name="Tedersoo L."/>
            <person name="Vaario L.M."/>
            <person name="Yamada A."/>
            <person name="Yan M."/>
            <person name="Wang P."/>
            <person name="Xu J."/>
            <person name="Bruns T."/>
            <person name="Baldrian P."/>
            <person name="Vilgalys R."/>
            <person name="Dunand C."/>
            <person name="Henrissat B."/>
            <person name="Grigoriev I.V."/>
            <person name="Hibbett D."/>
            <person name="Nagy L.G."/>
            <person name="Martin F.M."/>
        </authorList>
    </citation>
    <scope>NUCLEOTIDE SEQUENCE</scope>
    <source>
        <strain evidence="1">Prilba</strain>
    </source>
</reference>
<evidence type="ECO:0000313" key="2">
    <source>
        <dbReference type="Proteomes" id="UP000759537"/>
    </source>
</evidence>
<evidence type="ECO:0000313" key="1">
    <source>
        <dbReference type="EMBL" id="KAF8477627.1"/>
    </source>
</evidence>